<dbReference type="PANTHER" id="PTHR11606:SF24">
    <property type="entry name" value="NAD-SPECIFIC GLUTAMATE DEHYDROGENASE"/>
    <property type="match status" value="1"/>
</dbReference>
<evidence type="ECO:0000256" key="7">
    <source>
        <dbReference type="ARBA" id="ARBA00048577"/>
    </source>
</evidence>
<keyword evidence="5" id="KW-0520">NAD</keyword>
<dbReference type="OrthoDB" id="6718861at2759"/>
<evidence type="ECO:0000256" key="2">
    <source>
        <dbReference type="ARBA" id="ARBA00012889"/>
    </source>
</evidence>
<name>A0A565CIU8_9BRAS</name>
<reference evidence="11" key="1">
    <citation type="submission" date="2019-07" db="EMBL/GenBank/DDBJ databases">
        <authorList>
            <person name="Dittberner H."/>
        </authorList>
    </citation>
    <scope>NUCLEOTIDE SEQUENCE [LARGE SCALE GENOMIC DNA]</scope>
</reference>
<dbReference type="FunFam" id="3.40.50.10860:FF:000003">
    <property type="entry name" value="Glutamate dehydrogenase"/>
    <property type="match status" value="1"/>
</dbReference>
<dbReference type="SMART" id="SM00648">
    <property type="entry name" value="SWAP"/>
    <property type="match status" value="1"/>
</dbReference>
<dbReference type="CDD" id="cd01076">
    <property type="entry name" value="NAD_bind_1_Glu_DH"/>
    <property type="match status" value="1"/>
</dbReference>
<dbReference type="GO" id="GO:0003723">
    <property type="term" value="F:RNA binding"/>
    <property type="evidence" value="ECO:0007669"/>
    <property type="project" value="InterPro"/>
</dbReference>
<dbReference type="SUPFAM" id="SSF109905">
    <property type="entry name" value="Surp module (SWAP domain)"/>
    <property type="match status" value="1"/>
</dbReference>
<dbReference type="InterPro" id="IPR036291">
    <property type="entry name" value="NAD(P)-bd_dom_sf"/>
</dbReference>
<dbReference type="SMART" id="SM00839">
    <property type="entry name" value="ELFV_dehydrog"/>
    <property type="match status" value="1"/>
</dbReference>
<dbReference type="InterPro" id="IPR006096">
    <property type="entry name" value="Glu/Leu/Phe/Val/Trp_DH_C"/>
</dbReference>
<sequence>MNALAATNRNFRHASRILGLDSKIERSLMIPFREIKVECTIPKDDGTLVSYIGFRVQHDNARGPMKGGIRYHPEVDPDEVNALAQLMTWKTAVADIPYGGAKGGIGCSPRDLSLSELERLTRVFTQKIHDLIGIHTDVPAPDMGTNAQTMAWILDEYSKFHGHSPAVVTGKPIDLGGSLGREAATGRGVVFATEALLAEYGKSIKGLTFVIQGFGNVGTWAAKLIHERGGKVVAVSDITGAVRNPEGIDIPALLKHKDATGSLNEFSGGDAMDSEELLIHECDVLIPCALGGVLNKENAGDVKAKFIVEAANHPTDPDADEILSKKGVIILPDIYANAGGVTVSYFEWVQNIQGFMWEEEKVNLELQKYMTRAFHNIKSMCHTHSCNLRMGAFTLGVNRVARATTLRGFSTSHGGSGGGAVTLRDEVRCRKRESRWSRIVEPPPETDRANGTLSCPRRFYQLKLKEYHYQYQNGTLQDDDIHPDDANDYVGNFLQSCRIEPPPLSESLPPLGEFTCDSAFTFPPGITLKELVYRNPNFEFMKPLDKGVVSAMIDLHAFVGGVDCFTYMEFAHHSLVMQPPQRLSMMMNRFTQMQVGPLDIQTDAQTVLEDPALTFPARITLKELGVIKLTAQFVARYGIYFRRALMVKVVTIPQFEFMEKNRSRNFLFNMLVKKLKVSDACTATVLEVFFHRLQLEKLKDGVKDGVQTAMIELHAFVGGLDCFAHRANCQFSAILPPPEPVSTMMKWLTQPDMLLQHTLGPLLSEYHMKTHDIKDYPLAPHQFVADFFRLYRRSLSFTFPAKITLKELGVIKLTAQFVTRSVLEVFLLRLQLEKLGERVETAMIDLHALMSVVDCFAHMDDINYSAIMPPPQRLSTMMNRPTQMRPDMLVQPPLGSQHSEYHAQNEDGAPDIQPDPPATHECVGDAQPDLELPP</sequence>
<evidence type="ECO:0000256" key="4">
    <source>
        <dbReference type="ARBA" id="ARBA00023002"/>
    </source>
</evidence>
<dbReference type="PRINTS" id="PR00082">
    <property type="entry name" value="GLFDHDRGNASE"/>
</dbReference>
<dbReference type="PANTHER" id="PTHR11606">
    <property type="entry name" value="GLUTAMATE DEHYDROGENASE"/>
    <property type="match status" value="1"/>
</dbReference>
<evidence type="ECO:0000256" key="1">
    <source>
        <dbReference type="ARBA" id="ARBA00006382"/>
    </source>
</evidence>
<dbReference type="AlphaFoldDB" id="A0A565CIU8"/>
<dbReference type="FunFam" id="3.40.50.720:FF:000212">
    <property type="entry name" value="Glutamate dehydrogenase"/>
    <property type="match status" value="1"/>
</dbReference>
<comment type="catalytic activity">
    <reaction evidence="7">
        <text>L-glutamate + NADP(+) + H2O = 2-oxoglutarate + NH4(+) + NADPH + H(+)</text>
        <dbReference type="Rhea" id="RHEA:11612"/>
        <dbReference type="ChEBI" id="CHEBI:15377"/>
        <dbReference type="ChEBI" id="CHEBI:15378"/>
        <dbReference type="ChEBI" id="CHEBI:16810"/>
        <dbReference type="ChEBI" id="CHEBI:28938"/>
        <dbReference type="ChEBI" id="CHEBI:29985"/>
        <dbReference type="ChEBI" id="CHEBI:57783"/>
        <dbReference type="ChEBI" id="CHEBI:58349"/>
        <dbReference type="EC" id="1.4.1.3"/>
    </reaction>
</comment>
<dbReference type="InterPro" id="IPR033922">
    <property type="entry name" value="NAD_bind_Glu_DH"/>
</dbReference>
<dbReference type="PROSITE" id="PS50128">
    <property type="entry name" value="SURP"/>
    <property type="match status" value="1"/>
</dbReference>
<dbReference type="InterPro" id="IPR006095">
    <property type="entry name" value="Glu/Leu/Phe/Val/Trp_DH"/>
</dbReference>
<dbReference type="Pfam" id="PF02812">
    <property type="entry name" value="ELFV_dehydrog_N"/>
    <property type="match status" value="1"/>
</dbReference>
<dbReference type="GO" id="GO:0005739">
    <property type="term" value="C:mitochondrion"/>
    <property type="evidence" value="ECO:0007669"/>
    <property type="project" value="TreeGrafter"/>
</dbReference>
<evidence type="ECO:0000256" key="3">
    <source>
        <dbReference type="ARBA" id="ARBA00022664"/>
    </source>
</evidence>
<dbReference type="SUPFAM" id="SSF53223">
    <property type="entry name" value="Aminoacid dehydrogenase-like, N-terminal domain"/>
    <property type="match status" value="1"/>
</dbReference>
<dbReference type="PROSITE" id="PS00074">
    <property type="entry name" value="GLFV_DEHYDROGENASE"/>
    <property type="match status" value="1"/>
</dbReference>
<dbReference type="Pfam" id="PF00208">
    <property type="entry name" value="ELFV_dehydrog"/>
    <property type="match status" value="1"/>
</dbReference>
<keyword evidence="3" id="KW-0507">mRNA processing</keyword>
<dbReference type="InterPro" id="IPR035967">
    <property type="entry name" value="SWAP/Surp_sf"/>
</dbReference>
<comment type="catalytic activity">
    <reaction evidence="6">
        <text>L-glutamate + NAD(+) + H2O = 2-oxoglutarate + NH4(+) + NADH + H(+)</text>
        <dbReference type="Rhea" id="RHEA:15133"/>
        <dbReference type="ChEBI" id="CHEBI:15377"/>
        <dbReference type="ChEBI" id="CHEBI:15378"/>
        <dbReference type="ChEBI" id="CHEBI:16810"/>
        <dbReference type="ChEBI" id="CHEBI:28938"/>
        <dbReference type="ChEBI" id="CHEBI:29985"/>
        <dbReference type="ChEBI" id="CHEBI:57540"/>
        <dbReference type="ChEBI" id="CHEBI:57945"/>
        <dbReference type="EC" id="1.4.1.3"/>
    </reaction>
</comment>
<comment type="caution">
    <text evidence="11">The sequence shown here is derived from an EMBL/GenBank/DDBJ whole genome shotgun (WGS) entry which is preliminary data.</text>
</comment>
<dbReference type="InterPro" id="IPR046346">
    <property type="entry name" value="Aminoacid_DH-like_N_sf"/>
</dbReference>
<dbReference type="GO" id="GO:0004352">
    <property type="term" value="F:glutamate dehydrogenase (NAD+) activity"/>
    <property type="evidence" value="ECO:0007669"/>
    <property type="project" value="TreeGrafter"/>
</dbReference>
<evidence type="ECO:0000256" key="5">
    <source>
        <dbReference type="ARBA" id="ARBA00023027"/>
    </source>
</evidence>
<accession>A0A565CIU8</accession>
<evidence type="ECO:0000256" key="6">
    <source>
        <dbReference type="ARBA" id="ARBA00047867"/>
    </source>
</evidence>
<gene>
    <name evidence="11" type="ORF">ANE_LOCUS24019</name>
</gene>
<dbReference type="EMBL" id="CABITT030000008">
    <property type="protein sequence ID" value="VVB13575.1"/>
    <property type="molecule type" value="Genomic_DNA"/>
</dbReference>
<dbReference type="Gene3D" id="3.40.50.10860">
    <property type="entry name" value="Leucine Dehydrogenase, chain A, domain 1"/>
    <property type="match status" value="1"/>
</dbReference>
<organism evidence="11 12">
    <name type="scientific">Arabis nemorensis</name>
    <dbReference type="NCBI Taxonomy" id="586526"/>
    <lineage>
        <taxon>Eukaryota</taxon>
        <taxon>Viridiplantae</taxon>
        <taxon>Streptophyta</taxon>
        <taxon>Embryophyta</taxon>
        <taxon>Tracheophyta</taxon>
        <taxon>Spermatophyta</taxon>
        <taxon>Magnoliopsida</taxon>
        <taxon>eudicotyledons</taxon>
        <taxon>Gunneridae</taxon>
        <taxon>Pentapetalae</taxon>
        <taxon>rosids</taxon>
        <taxon>malvids</taxon>
        <taxon>Brassicales</taxon>
        <taxon>Brassicaceae</taxon>
        <taxon>Arabideae</taxon>
        <taxon>Arabis</taxon>
    </lineage>
</organism>
<dbReference type="InterPro" id="IPR033524">
    <property type="entry name" value="Glu/Leu/Phe/Val_DH_AS"/>
</dbReference>
<protein>
    <recommendedName>
        <fullName evidence="2">glutamate dehydrogenase [NAD(P)(+)]</fullName>
        <ecNumber evidence="2">1.4.1.3</ecNumber>
    </recommendedName>
</protein>
<dbReference type="InterPro" id="IPR006097">
    <property type="entry name" value="Glu/Leu/Phe/Val/Trp_DH_dimer"/>
</dbReference>
<dbReference type="Gene3D" id="1.10.10.790">
    <property type="entry name" value="Surp module"/>
    <property type="match status" value="1"/>
</dbReference>
<feature type="domain" description="SURP motif" evidence="10">
    <location>
        <begin position="626"/>
        <end position="668"/>
    </location>
</feature>
<comment type="similarity">
    <text evidence="1 8">Belongs to the Glu/Leu/Phe/Val dehydrogenases family.</text>
</comment>
<evidence type="ECO:0000313" key="11">
    <source>
        <dbReference type="EMBL" id="VVB13575.1"/>
    </source>
</evidence>
<dbReference type="EC" id="1.4.1.3" evidence="2"/>
<evidence type="ECO:0000256" key="8">
    <source>
        <dbReference type="RuleBase" id="RU004417"/>
    </source>
</evidence>
<evidence type="ECO:0000313" key="12">
    <source>
        <dbReference type="Proteomes" id="UP000489600"/>
    </source>
</evidence>
<feature type="region of interest" description="Disordered" evidence="9">
    <location>
        <begin position="889"/>
        <end position="934"/>
    </location>
</feature>
<dbReference type="Pfam" id="PF01805">
    <property type="entry name" value="Surp"/>
    <property type="match status" value="1"/>
</dbReference>
<evidence type="ECO:0000256" key="9">
    <source>
        <dbReference type="SAM" id="MobiDB-lite"/>
    </source>
</evidence>
<keyword evidence="4 8" id="KW-0560">Oxidoreductase</keyword>
<dbReference type="SUPFAM" id="SSF51735">
    <property type="entry name" value="NAD(P)-binding Rossmann-fold domains"/>
    <property type="match status" value="1"/>
</dbReference>
<dbReference type="GO" id="GO:0006397">
    <property type="term" value="P:mRNA processing"/>
    <property type="evidence" value="ECO:0007669"/>
    <property type="project" value="UniProtKB-KW"/>
</dbReference>
<dbReference type="Gene3D" id="3.40.50.720">
    <property type="entry name" value="NAD(P)-binding Rossmann-like Domain"/>
    <property type="match status" value="1"/>
</dbReference>
<dbReference type="InterPro" id="IPR000061">
    <property type="entry name" value="Surp"/>
</dbReference>
<dbReference type="GO" id="GO:0006538">
    <property type="term" value="P:L-glutamate catabolic process"/>
    <property type="evidence" value="ECO:0007669"/>
    <property type="project" value="TreeGrafter"/>
</dbReference>
<evidence type="ECO:0000259" key="10">
    <source>
        <dbReference type="PROSITE" id="PS50128"/>
    </source>
</evidence>
<proteinExistence type="inferred from homology"/>
<dbReference type="Proteomes" id="UP000489600">
    <property type="component" value="Unassembled WGS sequence"/>
</dbReference>
<keyword evidence="12" id="KW-1185">Reference proteome</keyword>